<evidence type="ECO:0000256" key="2">
    <source>
        <dbReference type="ARBA" id="ARBA00005528"/>
    </source>
</evidence>
<dbReference type="Proteomes" id="UP000239549">
    <property type="component" value="Unassembled WGS sequence"/>
</dbReference>
<dbReference type="GO" id="GO:0005737">
    <property type="term" value="C:cytoplasm"/>
    <property type="evidence" value="ECO:0007669"/>
    <property type="project" value="UniProtKB-SubCell"/>
</dbReference>
<evidence type="ECO:0000256" key="9">
    <source>
        <dbReference type="ARBA" id="ARBA00022691"/>
    </source>
</evidence>
<dbReference type="GO" id="GO:0070042">
    <property type="term" value="F:rRNA (uridine-N3-)-methyltransferase activity"/>
    <property type="evidence" value="ECO:0007669"/>
    <property type="project" value="TreeGrafter"/>
</dbReference>
<dbReference type="AlphaFoldDB" id="A0A2L2XAH1"/>
<comment type="catalytic activity">
    <reaction evidence="11 12">
        <text>uridine(1498) in 16S rRNA + S-adenosyl-L-methionine = N(3)-methyluridine(1498) in 16S rRNA + S-adenosyl-L-homocysteine + H(+)</text>
        <dbReference type="Rhea" id="RHEA:42920"/>
        <dbReference type="Rhea" id="RHEA-COMP:10283"/>
        <dbReference type="Rhea" id="RHEA-COMP:10284"/>
        <dbReference type="ChEBI" id="CHEBI:15378"/>
        <dbReference type="ChEBI" id="CHEBI:57856"/>
        <dbReference type="ChEBI" id="CHEBI:59789"/>
        <dbReference type="ChEBI" id="CHEBI:65315"/>
        <dbReference type="ChEBI" id="CHEBI:74502"/>
        <dbReference type="EC" id="2.1.1.193"/>
    </reaction>
</comment>
<dbReference type="PIRSF" id="PIRSF015601">
    <property type="entry name" value="MTase_slr0722"/>
    <property type="match status" value="1"/>
</dbReference>
<dbReference type="InterPro" id="IPR015947">
    <property type="entry name" value="PUA-like_sf"/>
</dbReference>
<evidence type="ECO:0000256" key="5">
    <source>
        <dbReference type="ARBA" id="ARBA00022490"/>
    </source>
</evidence>
<dbReference type="EC" id="2.1.1.193" evidence="3 12"/>
<evidence type="ECO:0000256" key="11">
    <source>
        <dbReference type="ARBA" id="ARBA00047944"/>
    </source>
</evidence>
<dbReference type="GO" id="GO:0070475">
    <property type="term" value="P:rRNA base methylation"/>
    <property type="evidence" value="ECO:0007669"/>
    <property type="project" value="TreeGrafter"/>
</dbReference>
<dbReference type="PANTHER" id="PTHR30027:SF3">
    <property type="entry name" value="16S RRNA (URACIL(1498)-N(3))-METHYLTRANSFERASE"/>
    <property type="match status" value="1"/>
</dbReference>
<dbReference type="NCBIfam" id="NF008692">
    <property type="entry name" value="PRK11713.1-5"/>
    <property type="match status" value="1"/>
</dbReference>
<comment type="caution">
    <text evidence="15">The sequence shown here is derived from an EMBL/GenBank/DDBJ whole genome shotgun (WGS) entry which is preliminary data.</text>
</comment>
<dbReference type="CDD" id="cd18084">
    <property type="entry name" value="RsmE-like"/>
    <property type="match status" value="1"/>
</dbReference>
<sequence length="245" mass="26393">MHSFFVSPRVLEKDKILITGPDVKHISRVLRLGEGDVIEILDGRGGAARARIEGVAKDAVTCSRLETYAPSGLPPVRVTILQGLAKGEKMEVIIQKATELGVSGIIPVGCRRSVVQLDQGKVEARLERWRRVALEAAKQCRRPDIPVVGVPVDFAAALQAVPGEALLLMPWEAENSRHLREVLSGDDKRDVFILIGPEGGFDPGEVDLAVGRGALTVSLGPRILRTETAGPACLAVIMYQWGDLG</sequence>
<dbReference type="OrthoDB" id="9815641at2"/>
<dbReference type="SUPFAM" id="SSF75217">
    <property type="entry name" value="alpha/beta knot"/>
    <property type="match status" value="1"/>
</dbReference>
<evidence type="ECO:0000313" key="15">
    <source>
        <dbReference type="EMBL" id="GBF33168.1"/>
    </source>
</evidence>
<organism evidence="15 16">
    <name type="scientific">Desulfocucumis palustris</name>
    <dbReference type="NCBI Taxonomy" id="1898651"/>
    <lineage>
        <taxon>Bacteria</taxon>
        <taxon>Bacillati</taxon>
        <taxon>Bacillota</taxon>
        <taxon>Clostridia</taxon>
        <taxon>Eubacteriales</taxon>
        <taxon>Desulfocucumaceae</taxon>
        <taxon>Desulfocucumis</taxon>
    </lineage>
</organism>
<keyword evidence="5 12" id="KW-0963">Cytoplasm</keyword>
<keyword evidence="9 12" id="KW-0949">S-adenosyl-L-methionine</keyword>
<dbReference type="NCBIfam" id="TIGR00046">
    <property type="entry name" value="RsmE family RNA methyltransferase"/>
    <property type="match status" value="1"/>
</dbReference>
<dbReference type="SUPFAM" id="SSF88697">
    <property type="entry name" value="PUA domain-like"/>
    <property type="match status" value="1"/>
</dbReference>
<evidence type="ECO:0000256" key="6">
    <source>
        <dbReference type="ARBA" id="ARBA00022552"/>
    </source>
</evidence>
<feature type="domain" description="Ribosomal RNA small subunit methyltransferase E PUA-like" evidence="14">
    <location>
        <begin position="18"/>
        <end position="62"/>
    </location>
</feature>
<evidence type="ECO:0000313" key="16">
    <source>
        <dbReference type="Proteomes" id="UP000239549"/>
    </source>
</evidence>
<dbReference type="EMBL" id="BFAV01000073">
    <property type="protein sequence ID" value="GBF33168.1"/>
    <property type="molecule type" value="Genomic_DNA"/>
</dbReference>
<dbReference type="InterPro" id="IPR029028">
    <property type="entry name" value="Alpha/beta_knot_MTases"/>
</dbReference>
<evidence type="ECO:0000256" key="10">
    <source>
        <dbReference type="ARBA" id="ARBA00025699"/>
    </source>
</evidence>
<evidence type="ECO:0000256" key="1">
    <source>
        <dbReference type="ARBA" id="ARBA00004496"/>
    </source>
</evidence>
<dbReference type="InterPro" id="IPR046886">
    <property type="entry name" value="RsmE_MTase_dom"/>
</dbReference>
<evidence type="ECO:0000256" key="3">
    <source>
        <dbReference type="ARBA" id="ARBA00012328"/>
    </source>
</evidence>
<keyword evidence="8 12" id="KW-0808">Transferase</keyword>
<keyword evidence="6 12" id="KW-0698">rRNA processing</keyword>
<name>A0A2L2XAH1_9FIRM</name>
<evidence type="ECO:0000256" key="4">
    <source>
        <dbReference type="ARBA" id="ARBA00013673"/>
    </source>
</evidence>
<comment type="subcellular location">
    <subcellularLocation>
        <location evidence="1 12">Cytoplasm</location>
    </subcellularLocation>
</comment>
<dbReference type="InterPro" id="IPR006700">
    <property type="entry name" value="RsmE"/>
</dbReference>
<dbReference type="Gene3D" id="3.40.1280.10">
    <property type="match status" value="1"/>
</dbReference>
<evidence type="ECO:0000259" key="14">
    <source>
        <dbReference type="Pfam" id="PF20260"/>
    </source>
</evidence>
<proteinExistence type="inferred from homology"/>
<dbReference type="RefSeq" id="WP_104371591.1">
    <property type="nucleotide sequence ID" value="NZ_BFAV01000073.1"/>
</dbReference>
<evidence type="ECO:0000256" key="12">
    <source>
        <dbReference type="PIRNR" id="PIRNR015601"/>
    </source>
</evidence>
<feature type="domain" description="Ribosomal RNA small subunit methyltransferase E methyltransferase" evidence="13">
    <location>
        <begin position="75"/>
        <end position="238"/>
    </location>
</feature>
<protein>
    <recommendedName>
        <fullName evidence="4 12">Ribosomal RNA small subunit methyltransferase E</fullName>
        <ecNumber evidence="3 12">2.1.1.193</ecNumber>
    </recommendedName>
</protein>
<comment type="similarity">
    <text evidence="2 12">Belongs to the RNA methyltransferase RsmE family.</text>
</comment>
<comment type="function">
    <text evidence="10 12">Specifically methylates the N3 position of the uracil ring of uridine 1498 (m3U1498) in 16S rRNA. Acts on the fully assembled 30S ribosomal subunit.</text>
</comment>
<dbReference type="Pfam" id="PF04452">
    <property type="entry name" value="Methyltrans_RNA"/>
    <property type="match status" value="1"/>
</dbReference>
<accession>A0A2L2XAH1</accession>
<gene>
    <name evidence="15" type="ORF">DCCM_2265</name>
</gene>
<dbReference type="InterPro" id="IPR029026">
    <property type="entry name" value="tRNA_m1G_MTases_N"/>
</dbReference>
<dbReference type="InterPro" id="IPR046887">
    <property type="entry name" value="RsmE_PUA-like"/>
</dbReference>
<keyword evidence="16" id="KW-1185">Reference proteome</keyword>
<evidence type="ECO:0000256" key="8">
    <source>
        <dbReference type="ARBA" id="ARBA00022679"/>
    </source>
</evidence>
<dbReference type="Pfam" id="PF20260">
    <property type="entry name" value="PUA_4"/>
    <property type="match status" value="1"/>
</dbReference>
<evidence type="ECO:0000259" key="13">
    <source>
        <dbReference type="Pfam" id="PF04452"/>
    </source>
</evidence>
<dbReference type="PANTHER" id="PTHR30027">
    <property type="entry name" value="RIBOSOMAL RNA SMALL SUBUNIT METHYLTRANSFERASE E"/>
    <property type="match status" value="1"/>
</dbReference>
<keyword evidence="7 12" id="KW-0489">Methyltransferase</keyword>
<evidence type="ECO:0000256" key="7">
    <source>
        <dbReference type="ARBA" id="ARBA00022603"/>
    </source>
</evidence>
<reference evidence="16" key="1">
    <citation type="submission" date="2018-02" db="EMBL/GenBank/DDBJ databases">
        <title>Genome sequence of Desulfocucumis palustris strain NAW-5.</title>
        <authorList>
            <person name="Watanabe M."/>
            <person name="Kojima H."/>
            <person name="Fukui M."/>
        </authorList>
    </citation>
    <scope>NUCLEOTIDE SEQUENCE [LARGE SCALE GENOMIC DNA]</scope>
    <source>
        <strain evidence="16">NAW-5</strain>
    </source>
</reference>